<name>B0DRS9_LACBS</name>
<protein>
    <submittedName>
        <fullName evidence="2">Predicted protein</fullName>
    </submittedName>
</protein>
<keyword evidence="3" id="KW-1185">Reference proteome</keyword>
<dbReference type="KEGG" id="lbc:LACBIDRAFT_332159"/>
<evidence type="ECO:0000313" key="3">
    <source>
        <dbReference type="Proteomes" id="UP000001194"/>
    </source>
</evidence>
<organism evidence="3">
    <name type="scientific">Laccaria bicolor (strain S238N-H82 / ATCC MYA-4686)</name>
    <name type="common">Bicoloured deceiver</name>
    <name type="synonym">Laccaria laccata var. bicolor</name>
    <dbReference type="NCBI Taxonomy" id="486041"/>
    <lineage>
        <taxon>Eukaryota</taxon>
        <taxon>Fungi</taxon>
        <taxon>Dikarya</taxon>
        <taxon>Basidiomycota</taxon>
        <taxon>Agaricomycotina</taxon>
        <taxon>Agaricomycetes</taxon>
        <taxon>Agaricomycetidae</taxon>
        <taxon>Agaricales</taxon>
        <taxon>Agaricineae</taxon>
        <taxon>Hydnangiaceae</taxon>
        <taxon>Laccaria</taxon>
    </lineage>
</organism>
<feature type="region of interest" description="Disordered" evidence="1">
    <location>
        <begin position="1"/>
        <end position="26"/>
    </location>
</feature>
<dbReference type="InParanoid" id="B0DRS9"/>
<reference evidence="2 3" key="1">
    <citation type="journal article" date="2008" name="Nature">
        <title>The genome of Laccaria bicolor provides insights into mycorrhizal symbiosis.</title>
        <authorList>
            <person name="Martin F."/>
            <person name="Aerts A."/>
            <person name="Ahren D."/>
            <person name="Brun A."/>
            <person name="Danchin E.G.J."/>
            <person name="Duchaussoy F."/>
            <person name="Gibon J."/>
            <person name="Kohler A."/>
            <person name="Lindquist E."/>
            <person name="Pereda V."/>
            <person name="Salamov A."/>
            <person name="Shapiro H.J."/>
            <person name="Wuyts J."/>
            <person name="Blaudez D."/>
            <person name="Buee M."/>
            <person name="Brokstein P."/>
            <person name="Canbaeck B."/>
            <person name="Cohen D."/>
            <person name="Courty P.E."/>
            <person name="Coutinho P.M."/>
            <person name="Delaruelle C."/>
            <person name="Detter J.C."/>
            <person name="Deveau A."/>
            <person name="DiFazio S."/>
            <person name="Duplessis S."/>
            <person name="Fraissinet-Tachet L."/>
            <person name="Lucic E."/>
            <person name="Frey-Klett P."/>
            <person name="Fourrey C."/>
            <person name="Feussner I."/>
            <person name="Gay G."/>
            <person name="Grimwood J."/>
            <person name="Hoegger P.J."/>
            <person name="Jain P."/>
            <person name="Kilaru S."/>
            <person name="Labbe J."/>
            <person name="Lin Y.C."/>
            <person name="Legue V."/>
            <person name="Le Tacon F."/>
            <person name="Marmeisse R."/>
            <person name="Melayah D."/>
            <person name="Montanini B."/>
            <person name="Muratet M."/>
            <person name="Nehls U."/>
            <person name="Niculita-Hirzel H."/>
            <person name="Oudot-Le Secq M.P."/>
            <person name="Peter M."/>
            <person name="Quesneville H."/>
            <person name="Rajashekar B."/>
            <person name="Reich M."/>
            <person name="Rouhier N."/>
            <person name="Schmutz J."/>
            <person name="Yin T."/>
            <person name="Chalot M."/>
            <person name="Henrissat B."/>
            <person name="Kuees U."/>
            <person name="Lucas S."/>
            <person name="Van de Peer Y."/>
            <person name="Podila G.K."/>
            <person name="Polle A."/>
            <person name="Pukkila P.J."/>
            <person name="Richardson P.M."/>
            <person name="Rouze P."/>
            <person name="Sanders I.R."/>
            <person name="Stajich J.E."/>
            <person name="Tunlid A."/>
            <person name="Tuskan G."/>
            <person name="Grigoriev I.V."/>
        </authorList>
    </citation>
    <scope>NUCLEOTIDE SEQUENCE [LARGE SCALE GENOMIC DNA]</scope>
    <source>
        <strain evidence="3">S238N-H82 / ATCC MYA-4686</strain>
    </source>
</reference>
<sequence>MAQPQLYHSANAKRDANRAKSTCSYQSHKSEIQARWQKKRQTQNLSIETLATDASPSSPSGTTSIRQVRISSDPEYWTTQADSCHTKYRMYIKGCCKSFVEAAARDYLRTTKTKLLSKEITILKEFRSHFKCYEDELLHLEGVSENWREVHKMTLEVRETICWLEQLLCDALLGILVFQAAYLANGYAYQMS</sequence>
<dbReference type="AlphaFoldDB" id="B0DRS9"/>
<dbReference type="HOGENOM" id="CLU_1415401_0_0_1"/>
<dbReference type="EMBL" id="DS547129">
    <property type="protein sequence ID" value="EDR02662.1"/>
    <property type="molecule type" value="Genomic_DNA"/>
</dbReference>
<dbReference type="Proteomes" id="UP000001194">
    <property type="component" value="Unassembled WGS sequence"/>
</dbReference>
<gene>
    <name evidence="2" type="ORF">LACBIDRAFT_332159</name>
</gene>
<accession>B0DRS9</accession>
<dbReference type="GeneID" id="6082419"/>
<proteinExistence type="predicted"/>
<evidence type="ECO:0000256" key="1">
    <source>
        <dbReference type="SAM" id="MobiDB-lite"/>
    </source>
</evidence>
<evidence type="ECO:0000313" key="2">
    <source>
        <dbReference type="EMBL" id="EDR02662.1"/>
    </source>
</evidence>
<dbReference type="OrthoDB" id="2654423at2759"/>
<dbReference type="RefSeq" id="XP_001886706.1">
    <property type="nucleotide sequence ID" value="XM_001886671.1"/>
</dbReference>